<dbReference type="AlphaFoldDB" id="A0A836CH18"/>
<dbReference type="Proteomes" id="UP000664859">
    <property type="component" value="Unassembled WGS sequence"/>
</dbReference>
<name>A0A836CH18_9STRA</name>
<comment type="caution">
    <text evidence="3">The sequence shown here is derived from an EMBL/GenBank/DDBJ whole genome shotgun (WGS) entry which is preliminary data.</text>
</comment>
<feature type="non-terminal residue" evidence="3">
    <location>
        <position position="250"/>
    </location>
</feature>
<keyword evidence="1" id="KW-1133">Transmembrane helix</keyword>
<dbReference type="EMBL" id="JAFCMP010000203">
    <property type="protein sequence ID" value="KAG5183491.1"/>
    <property type="molecule type" value="Genomic_DNA"/>
</dbReference>
<reference evidence="3" key="1">
    <citation type="submission" date="2021-02" db="EMBL/GenBank/DDBJ databases">
        <title>First Annotated Genome of the Yellow-green Alga Tribonema minus.</title>
        <authorList>
            <person name="Mahan K.M."/>
        </authorList>
    </citation>
    <scope>NUCLEOTIDE SEQUENCE</scope>
    <source>
        <strain evidence="3">UTEX B ZZ1240</strain>
    </source>
</reference>
<evidence type="ECO:0000256" key="1">
    <source>
        <dbReference type="SAM" id="Phobius"/>
    </source>
</evidence>
<dbReference type="InterPro" id="IPR036163">
    <property type="entry name" value="HMA_dom_sf"/>
</dbReference>
<dbReference type="PROSITE" id="PS50846">
    <property type="entry name" value="HMA_2"/>
    <property type="match status" value="1"/>
</dbReference>
<gene>
    <name evidence="3" type="ORF">JKP88DRAFT_354591</name>
</gene>
<proteinExistence type="predicted"/>
<evidence type="ECO:0000259" key="2">
    <source>
        <dbReference type="PROSITE" id="PS50846"/>
    </source>
</evidence>
<evidence type="ECO:0000313" key="3">
    <source>
        <dbReference type="EMBL" id="KAG5183491.1"/>
    </source>
</evidence>
<dbReference type="Gene3D" id="3.30.70.100">
    <property type="match status" value="1"/>
</dbReference>
<keyword evidence="1" id="KW-0812">Transmembrane</keyword>
<dbReference type="InterPro" id="IPR006121">
    <property type="entry name" value="HMA_dom"/>
</dbReference>
<keyword evidence="1" id="KW-0472">Membrane</keyword>
<dbReference type="SUPFAM" id="SSF55008">
    <property type="entry name" value="HMA, heavy metal-associated domain"/>
    <property type="match status" value="1"/>
</dbReference>
<accession>A0A836CH18</accession>
<sequence>MASLTDIDAAASAASTAAVTCHSWAKSPTTLGLLTGLLASNCCVIQLVLNLLGTGCAGFRKLEAYKPVWLALNAVALARCCSAAAISSGPLGALRSRAMALTHGRWRKLAITLFCLSLTFSEDALRAWNNRGVRRGGKPPRLPSESSPAAPTLDAAVCAAEARHGVTLQVGEGEPVHERVDAVHLTIGGMRCEGCRRGVISALAAVPGVVTVTVSMAGTAAIVLHAHANREDTIRQAVDAVAMAGFSATP</sequence>
<keyword evidence="4" id="KW-1185">Reference proteome</keyword>
<evidence type="ECO:0000313" key="4">
    <source>
        <dbReference type="Proteomes" id="UP000664859"/>
    </source>
</evidence>
<dbReference type="CDD" id="cd00371">
    <property type="entry name" value="HMA"/>
    <property type="match status" value="1"/>
</dbReference>
<dbReference type="GO" id="GO:0046872">
    <property type="term" value="F:metal ion binding"/>
    <property type="evidence" value="ECO:0007669"/>
    <property type="project" value="InterPro"/>
</dbReference>
<feature type="transmembrane region" description="Helical" evidence="1">
    <location>
        <begin position="33"/>
        <end position="56"/>
    </location>
</feature>
<dbReference type="OrthoDB" id="547288at2759"/>
<feature type="domain" description="HMA" evidence="2">
    <location>
        <begin position="181"/>
        <end position="249"/>
    </location>
</feature>
<dbReference type="Pfam" id="PF00403">
    <property type="entry name" value="HMA"/>
    <property type="match status" value="1"/>
</dbReference>
<protein>
    <recommendedName>
        <fullName evidence="2">HMA domain-containing protein</fullName>
    </recommendedName>
</protein>
<organism evidence="3 4">
    <name type="scientific">Tribonema minus</name>
    <dbReference type="NCBI Taxonomy" id="303371"/>
    <lineage>
        <taxon>Eukaryota</taxon>
        <taxon>Sar</taxon>
        <taxon>Stramenopiles</taxon>
        <taxon>Ochrophyta</taxon>
        <taxon>PX clade</taxon>
        <taxon>Xanthophyceae</taxon>
        <taxon>Tribonematales</taxon>
        <taxon>Tribonemataceae</taxon>
        <taxon>Tribonema</taxon>
    </lineage>
</organism>